<dbReference type="Proteomes" id="UP000835052">
    <property type="component" value="Unassembled WGS sequence"/>
</dbReference>
<keyword evidence="1" id="KW-0175">Coiled coil</keyword>
<feature type="coiled-coil region" evidence="1">
    <location>
        <begin position="189"/>
        <end position="363"/>
    </location>
</feature>
<proteinExistence type="predicted"/>
<feature type="compositionally biased region" description="Polar residues" evidence="2">
    <location>
        <begin position="175"/>
        <end position="184"/>
    </location>
</feature>
<dbReference type="GO" id="GO:0031410">
    <property type="term" value="C:cytoplasmic vesicle"/>
    <property type="evidence" value="ECO:0007669"/>
    <property type="project" value="TreeGrafter"/>
</dbReference>
<dbReference type="GO" id="GO:0005923">
    <property type="term" value="C:bicellular tight junction"/>
    <property type="evidence" value="ECO:0007669"/>
    <property type="project" value="TreeGrafter"/>
</dbReference>
<dbReference type="GO" id="GO:0030036">
    <property type="term" value="P:actin cytoskeleton organization"/>
    <property type="evidence" value="ECO:0007669"/>
    <property type="project" value="TreeGrafter"/>
</dbReference>
<dbReference type="GO" id="GO:0005886">
    <property type="term" value="C:plasma membrane"/>
    <property type="evidence" value="ECO:0007669"/>
    <property type="project" value="TreeGrafter"/>
</dbReference>
<feature type="region of interest" description="Disordered" evidence="2">
    <location>
        <begin position="512"/>
        <end position="573"/>
    </location>
</feature>
<comment type="caution">
    <text evidence="3">The sequence shown here is derived from an EMBL/GenBank/DDBJ whole genome shotgun (WGS) entry which is preliminary data.</text>
</comment>
<reference evidence="3" key="1">
    <citation type="submission" date="2020-10" db="EMBL/GenBank/DDBJ databases">
        <authorList>
            <person name="Kikuchi T."/>
        </authorList>
    </citation>
    <scope>NUCLEOTIDE SEQUENCE</scope>
    <source>
        <strain evidence="3">NKZ352</strain>
    </source>
</reference>
<dbReference type="GO" id="GO:0030334">
    <property type="term" value="P:regulation of cell migration"/>
    <property type="evidence" value="ECO:0007669"/>
    <property type="project" value="TreeGrafter"/>
</dbReference>
<accession>A0A8S1GPF8</accession>
<feature type="compositionally biased region" description="Low complexity" evidence="2">
    <location>
        <begin position="534"/>
        <end position="549"/>
    </location>
</feature>
<feature type="compositionally biased region" description="Basic and acidic residues" evidence="2">
    <location>
        <begin position="1"/>
        <end position="17"/>
    </location>
</feature>
<feature type="coiled-coil region" evidence="1">
    <location>
        <begin position="415"/>
        <end position="478"/>
    </location>
</feature>
<evidence type="ECO:0008006" key="5">
    <source>
        <dbReference type="Google" id="ProtNLM"/>
    </source>
</evidence>
<feature type="region of interest" description="Disordered" evidence="2">
    <location>
        <begin position="101"/>
        <end position="184"/>
    </location>
</feature>
<feature type="region of interest" description="Disordered" evidence="2">
    <location>
        <begin position="1"/>
        <end position="27"/>
    </location>
</feature>
<evidence type="ECO:0000256" key="2">
    <source>
        <dbReference type="SAM" id="MobiDB-lite"/>
    </source>
</evidence>
<dbReference type="PANTHER" id="PTHR14826">
    <property type="entry name" value="ANGIOMOTIN"/>
    <property type="match status" value="1"/>
</dbReference>
<gene>
    <name evidence="3" type="ORF">CAUJ_LOCUS1155</name>
</gene>
<dbReference type="EMBL" id="CAJGYM010000002">
    <property type="protein sequence ID" value="CAD6185236.1"/>
    <property type="molecule type" value="Genomic_DNA"/>
</dbReference>
<feature type="region of interest" description="Disordered" evidence="2">
    <location>
        <begin position="48"/>
        <end position="67"/>
    </location>
</feature>
<feature type="compositionally biased region" description="Polar residues" evidence="2">
    <location>
        <begin position="153"/>
        <end position="166"/>
    </location>
</feature>
<keyword evidence="4" id="KW-1185">Reference proteome</keyword>
<dbReference type="InterPro" id="IPR051747">
    <property type="entry name" value="Angiomotin-like"/>
</dbReference>
<dbReference type="OrthoDB" id="5974715at2759"/>
<evidence type="ECO:0000256" key="1">
    <source>
        <dbReference type="SAM" id="Coils"/>
    </source>
</evidence>
<evidence type="ECO:0000313" key="3">
    <source>
        <dbReference type="EMBL" id="CAD6185236.1"/>
    </source>
</evidence>
<dbReference type="AlphaFoldDB" id="A0A8S1GPF8"/>
<dbReference type="PANTHER" id="PTHR14826:SF14">
    <property type="entry name" value="ANGIOMOTIN_C DOMAIN-CONTAINING PROTEIN"/>
    <property type="match status" value="1"/>
</dbReference>
<organism evidence="3 4">
    <name type="scientific">Caenorhabditis auriculariae</name>
    <dbReference type="NCBI Taxonomy" id="2777116"/>
    <lineage>
        <taxon>Eukaryota</taxon>
        <taxon>Metazoa</taxon>
        <taxon>Ecdysozoa</taxon>
        <taxon>Nematoda</taxon>
        <taxon>Chromadorea</taxon>
        <taxon>Rhabditida</taxon>
        <taxon>Rhabditina</taxon>
        <taxon>Rhabditomorpha</taxon>
        <taxon>Rhabditoidea</taxon>
        <taxon>Rhabditidae</taxon>
        <taxon>Peloderinae</taxon>
        <taxon>Caenorhabditis</taxon>
    </lineage>
</organism>
<name>A0A8S1GPF8_9PELO</name>
<evidence type="ECO:0000313" key="4">
    <source>
        <dbReference type="Proteomes" id="UP000835052"/>
    </source>
</evidence>
<protein>
    <recommendedName>
        <fullName evidence="5">Angiomotin C-terminal domain-containing protein</fullName>
    </recommendedName>
</protein>
<sequence length="573" mass="66017">MNRVEVNERSSDTERRIHAVPPTPMYQGETKLLDSLWKEAHLSTEAFPPDIKAHPMVPNPPTAPTLQQPTLVANLSAPNLPQPSQSNEDDERKLQQMLEKYQHEVKQQQQKRATTKVKSDRPERTAPISHSQPCLIAIGTRGSDQRPHGERAMSSSTYQRRASASGEQPPEPPTFGQTNQRMPNNQKLVQSLREENMHLKKEMEGVKRYLFKLQQIEFSYAQIEKEYEVLLREKEKQENLEVTAIMQLEKHVKRLTAEKEDLQIRLDKTMAEPSMVANIMIAEMQQKQELLACKERQKLEIDAQNQTLEEQRNHIAMLEKALANSQERLAKKDKKCEDLCSVVDRAEDLRRQLEDVLAEQLKRDEAHSAERAQWEMEKTQLRMQLNRDPSLTGSLKRTSGQSNNEEALLRMRKSLHVKDERITQLEKTIVDLQKTLLEETERRKCTLNAITESFEVRIKRLEEEKVEKDKKISELKLDKDKLTAILERNHEDDAAMRDLHKMEDIRQRIQERRKKGRLGVTGGLMGSSSDHARSPSASILQSSHLRSSSGPFDPIMPSSGQSIGYSHSFYKPS</sequence>